<comment type="subunit">
    <text evidence="8 9">F-type ATPases have 2 components, CF(1) - the catalytic core - and CF(0) - the membrane proton channel. CF(1) has five subunits: alpha(3), beta(3), gamma(1), delta(1), epsilon(1). CF(0) has three main subunits: a, b and c.</text>
</comment>
<dbReference type="AlphaFoldDB" id="A0A6J4PUA8"/>
<dbReference type="GO" id="GO:0012505">
    <property type="term" value="C:endomembrane system"/>
    <property type="evidence" value="ECO:0007669"/>
    <property type="project" value="UniProtKB-SubCell"/>
</dbReference>
<dbReference type="GO" id="GO:0005524">
    <property type="term" value="F:ATP binding"/>
    <property type="evidence" value="ECO:0007669"/>
    <property type="project" value="UniProtKB-UniRule"/>
</dbReference>
<evidence type="ECO:0000256" key="8">
    <source>
        <dbReference type="HAMAP-Rule" id="MF_00530"/>
    </source>
</evidence>
<dbReference type="GO" id="GO:0045259">
    <property type="term" value="C:proton-transporting ATP synthase complex"/>
    <property type="evidence" value="ECO:0007669"/>
    <property type="project" value="UniProtKB-KW"/>
</dbReference>
<comment type="function">
    <text evidence="8">Produces ATP from ADP in the presence of a proton gradient across the membrane.</text>
</comment>
<evidence type="ECO:0000256" key="10">
    <source>
        <dbReference type="SAM" id="MobiDB-lite"/>
    </source>
</evidence>
<protein>
    <recommendedName>
        <fullName evidence="8">ATP synthase epsilon chain</fullName>
    </recommendedName>
    <alternativeName>
        <fullName evidence="8">ATP synthase F1 sector epsilon subunit</fullName>
    </alternativeName>
    <alternativeName>
        <fullName evidence="8">F-ATPase epsilon subunit</fullName>
    </alternativeName>
</protein>
<organism evidence="12">
    <name type="scientific">uncultured Rubrobacteraceae bacterium</name>
    <dbReference type="NCBI Taxonomy" id="349277"/>
    <lineage>
        <taxon>Bacteria</taxon>
        <taxon>Bacillati</taxon>
        <taxon>Actinomycetota</taxon>
        <taxon>Rubrobacteria</taxon>
        <taxon>Rubrobacterales</taxon>
        <taxon>Rubrobacteraceae</taxon>
        <taxon>environmental samples</taxon>
    </lineage>
</organism>
<dbReference type="GO" id="GO:0005886">
    <property type="term" value="C:plasma membrane"/>
    <property type="evidence" value="ECO:0007669"/>
    <property type="project" value="UniProtKB-SubCell"/>
</dbReference>
<dbReference type="InterPro" id="IPR020546">
    <property type="entry name" value="ATP_synth_F1_dsu/esu_N"/>
</dbReference>
<evidence type="ECO:0000256" key="6">
    <source>
        <dbReference type="ARBA" id="ARBA00023196"/>
    </source>
</evidence>
<evidence type="ECO:0000256" key="5">
    <source>
        <dbReference type="ARBA" id="ARBA00023136"/>
    </source>
</evidence>
<dbReference type="GO" id="GO:0046933">
    <property type="term" value="F:proton-transporting ATP synthase activity, rotational mechanism"/>
    <property type="evidence" value="ECO:0007669"/>
    <property type="project" value="UniProtKB-UniRule"/>
</dbReference>
<evidence type="ECO:0000256" key="4">
    <source>
        <dbReference type="ARBA" id="ARBA00023065"/>
    </source>
</evidence>
<dbReference type="CDD" id="cd12152">
    <property type="entry name" value="F1-ATPase_delta"/>
    <property type="match status" value="1"/>
</dbReference>
<evidence type="ECO:0000256" key="1">
    <source>
        <dbReference type="ARBA" id="ARBA00004184"/>
    </source>
</evidence>
<keyword evidence="4 8" id="KW-0406">Ion transport</keyword>
<keyword evidence="12" id="KW-0378">Hydrolase</keyword>
<dbReference type="Gene3D" id="2.60.15.10">
    <property type="entry name" value="F0F1 ATP synthase delta/epsilon subunit, N-terminal"/>
    <property type="match status" value="1"/>
</dbReference>
<evidence type="ECO:0000256" key="7">
    <source>
        <dbReference type="ARBA" id="ARBA00023310"/>
    </source>
</evidence>
<feature type="domain" description="ATP synthase F1 complex delta/epsilon subunit N-terminal" evidence="11">
    <location>
        <begin position="16"/>
        <end position="92"/>
    </location>
</feature>
<keyword evidence="8" id="KW-0375">Hydrogen ion transport</keyword>
<gene>
    <name evidence="8" type="primary">atpC</name>
    <name evidence="12" type="ORF">AVDCRST_MAG80-170</name>
</gene>
<dbReference type="GO" id="GO:0016787">
    <property type="term" value="F:hydrolase activity"/>
    <property type="evidence" value="ECO:0007669"/>
    <property type="project" value="UniProtKB-KW"/>
</dbReference>
<dbReference type="NCBIfam" id="TIGR01216">
    <property type="entry name" value="ATP_synt_epsi"/>
    <property type="match status" value="1"/>
</dbReference>
<evidence type="ECO:0000259" key="11">
    <source>
        <dbReference type="Pfam" id="PF02823"/>
    </source>
</evidence>
<evidence type="ECO:0000256" key="3">
    <source>
        <dbReference type="ARBA" id="ARBA00022448"/>
    </source>
</evidence>
<proteinExistence type="inferred from homology"/>
<dbReference type="Pfam" id="PF02823">
    <property type="entry name" value="ATP-synt_DE_N"/>
    <property type="match status" value="1"/>
</dbReference>
<dbReference type="EMBL" id="CADCVC010000015">
    <property type="protein sequence ID" value="CAA9424724.1"/>
    <property type="molecule type" value="Genomic_DNA"/>
</dbReference>
<dbReference type="PANTHER" id="PTHR13822">
    <property type="entry name" value="ATP SYNTHASE DELTA/EPSILON CHAIN"/>
    <property type="match status" value="1"/>
</dbReference>
<dbReference type="SUPFAM" id="SSF51344">
    <property type="entry name" value="Epsilon subunit of F1F0-ATP synthase N-terminal domain"/>
    <property type="match status" value="1"/>
</dbReference>
<keyword evidence="7 8" id="KW-0066">ATP synthesis</keyword>
<evidence type="ECO:0000313" key="12">
    <source>
        <dbReference type="EMBL" id="CAA9424724.1"/>
    </source>
</evidence>
<feature type="region of interest" description="Disordered" evidence="10">
    <location>
        <begin position="104"/>
        <end position="132"/>
    </location>
</feature>
<keyword evidence="3 8" id="KW-0813">Transport</keyword>
<name>A0A6J4PUA8_9ACTN</name>
<feature type="compositionally biased region" description="Acidic residues" evidence="10">
    <location>
        <begin position="110"/>
        <end position="123"/>
    </location>
</feature>
<comment type="similarity">
    <text evidence="2 8 9">Belongs to the ATPase epsilon chain family.</text>
</comment>
<evidence type="ECO:0000256" key="9">
    <source>
        <dbReference type="RuleBase" id="RU003656"/>
    </source>
</evidence>
<dbReference type="HAMAP" id="MF_00530">
    <property type="entry name" value="ATP_synth_epsil_bac"/>
    <property type="match status" value="1"/>
</dbReference>
<reference evidence="12" key="1">
    <citation type="submission" date="2020-02" db="EMBL/GenBank/DDBJ databases">
        <authorList>
            <person name="Meier V. D."/>
        </authorList>
    </citation>
    <scope>NUCLEOTIDE SEQUENCE</scope>
    <source>
        <strain evidence="12">AVDCRST_MAG80</strain>
    </source>
</reference>
<sequence length="150" mass="17042">MSEEGNQQQEGRQLFCRVITPQEVVYDGEADLVVLRIADGDIGVMRDHAPVVSTVEPREVRITQDDERYVYATSDGFFKVSENLVQILVEEAVAPDDIDVNEAESRVEDAENELSELSEDEENERQRADVERRRQVAENLARVAREYGEG</sequence>
<keyword evidence="5 8" id="KW-0472">Membrane</keyword>
<evidence type="ECO:0000256" key="2">
    <source>
        <dbReference type="ARBA" id="ARBA00005712"/>
    </source>
</evidence>
<accession>A0A6J4PUA8</accession>
<keyword evidence="6 8" id="KW-0139">CF(1)</keyword>
<dbReference type="PANTHER" id="PTHR13822:SF10">
    <property type="entry name" value="ATP SYNTHASE EPSILON CHAIN, CHLOROPLASTIC"/>
    <property type="match status" value="1"/>
</dbReference>
<dbReference type="InterPro" id="IPR001469">
    <property type="entry name" value="ATP_synth_F1_dsu/esu"/>
</dbReference>
<dbReference type="InterPro" id="IPR036771">
    <property type="entry name" value="ATPsynth_dsu/esu_N"/>
</dbReference>
<comment type="subcellular location">
    <subcellularLocation>
        <location evidence="8">Cell membrane</location>
        <topology evidence="8">Peripheral membrane protein</topology>
    </subcellularLocation>
    <subcellularLocation>
        <location evidence="1">Endomembrane system</location>
        <topology evidence="1">Peripheral membrane protein</topology>
    </subcellularLocation>
</comment>
<keyword evidence="8" id="KW-1003">Cell membrane</keyword>